<evidence type="ECO:0000313" key="2">
    <source>
        <dbReference type="Proteomes" id="UP001177670"/>
    </source>
</evidence>
<keyword evidence="2" id="KW-1185">Reference proteome</keyword>
<dbReference type="AlphaFoldDB" id="A0AA40KFA9"/>
<evidence type="ECO:0000313" key="1">
    <source>
        <dbReference type="EMBL" id="KAK1118232.1"/>
    </source>
</evidence>
<organism evidence="1 2">
    <name type="scientific">Melipona bicolor</name>
    <dbReference type="NCBI Taxonomy" id="60889"/>
    <lineage>
        <taxon>Eukaryota</taxon>
        <taxon>Metazoa</taxon>
        <taxon>Ecdysozoa</taxon>
        <taxon>Arthropoda</taxon>
        <taxon>Hexapoda</taxon>
        <taxon>Insecta</taxon>
        <taxon>Pterygota</taxon>
        <taxon>Neoptera</taxon>
        <taxon>Endopterygota</taxon>
        <taxon>Hymenoptera</taxon>
        <taxon>Apocrita</taxon>
        <taxon>Aculeata</taxon>
        <taxon>Apoidea</taxon>
        <taxon>Anthophila</taxon>
        <taxon>Apidae</taxon>
        <taxon>Melipona</taxon>
    </lineage>
</organism>
<proteinExistence type="predicted"/>
<accession>A0AA40KFA9</accession>
<sequence length="82" mass="8718">MASIKRTPVVDGVCLFLYEENNFRYCTVKLGQRKNRAQRGVVTFLLIASGGGGGGSSDDISLRFSSMTSAKDSCGSAHPSGR</sequence>
<dbReference type="Proteomes" id="UP001177670">
    <property type="component" value="Unassembled WGS sequence"/>
</dbReference>
<protein>
    <submittedName>
        <fullName evidence="1">Uncharacterized protein</fullName>
    </submittedName>
</protein>
<dbReference type="EMBL" id="JAHYIQ010000044">
    <property type="protein sequence ID" value="KAK1118232.1"/>
    <property type="molecule type" value="Genomic_DNA"/>
</dbReference>
<comment type="caution">
    <text evidence="1">The sequence shown here is derived from an EMBL/GenBank/DDBJ whole genome shotgun (WGS) entry which is preliminary data.</text>
</comment>
<gene>
    <name evidence="1" type="ORF">K0M31_015278</name>
</gene>
<name>A0AA40KFA9_9HYME</name>
<reference evidence="1" key="1">
    <citation type="submission" date="2021-10" db="EMBL/GenBank/DDBJ databases">
        <title>Melipona bicolor Genome sequencing and assembly.</title>
        <authorList>
            <person name="Araujo N.S."/>
            <person name="Arias M.C."/>
        </authorList>
    </citation>
    <scope>NUCLEOTIDE SEQUENCE</scope>
    <source>
        <strain evidence="1">USP_2M_L1-L4_2017</strain>
        <tissue evidence="1">Whole body</tissue>
    </source>
</reference>